<dbReference type="AlphaFoldDB" id="A0A6A5U1Q8"/>
<dbReference type="Proteomes" id="UP000800035">
    <property type="component" value="Unassembled WGS sequence"/>
</dbReference>
<dbReference type="EMBL" id="ML976990">
    <property type="protein sequence ID" value="KAF1956946.1"/>
    <property type="molecule type" value="Genomic_DNA"/>
</dbReference>
<organism evidence="2 3">
    <name type="scientific">Byssothecium circinans</name>
    <dbReference type="NCBI Taxonomy" id="147558"/>
    <lineage>
        <taxon>Eukaryota</taxon>
        <taxon>Fungi</taxon>
        <taxon>Dikarya</taxon>
        <taxon>Ascomycota</taxon>
        <taxon>Pezizomycotina</taxon>
        <taxon>Dothideomycetes</taxon>
        <taxon>Pleosporomycetidae</taxon>
        <taxon>Pleosporales</taxon>
        <taxon>Massarineae</taxon>
        <taxon>Massarinaceae</taxon>
        <taxon>Byssothecium</taxon>
    </lineage>
</organism>
<evidence type="ECO:0000313" key="3">
    <source>
        <dbReference type="Proteomes" id="UP000800035"/>
    </source>
</evidence>
<gene>
    <name evidence="2" type="ORF">CC80DRAFT_51589</name>
</gene>
<sequence length="120" mass="12509">MPGYILADSFPSNSSAQSPATPPVKRVVPPTPMPTPLSVSCAGILSNLPATGAYQTSAPTKIPTPAPAPALTDKTNTHSRIFSLYARYLAALRGTPATSQASGVESAWLKLSLECKEREA</sequence>
<proteinExistence type="predicted"/>
<protein>
    <submittedName>
        <fullName evidence="2">Uncharacterized protein</fullName>
    </submittedName>
</protein>
<evidence type="ECO:0000256" key="1">
    <source>
        <dbReference type="SAM" id="MobiDB-lite"/>
    </source>
</evidence>
<reference evidence="2" key="1">
    <citation type="journal article" date="2020" name="Stud. Mycol.">
        <title>101 Dothideomycetes genomes: a test case for predicting lifestyles and emergence of pathogens.</title>
        <authorList>
            <person name="Haridas S."/>
            <person name="Albert R."/>
            <person name="Binder M."/>
            <person name="Bloem J."/>
            <person name="Labutti K."/>
            <person name="Salamov A."/>
            <person name="Andreopoulos B."/>
            <person name="Baker S."/>
            <person name="Barry K."/>
            <person name="Bills G."/>
            <person name="Bluhm B."/>
            <person name="Cannon C."/>
            <person name="Castanera R."/>
            <person name="Culley D."/>
            <person name="Daum C."/>
            <person name="Ezra D."/>
            <person name="Gonzalez J."/>
            <person name="Henrissat B."/>
            <person name="Kuo A."/>
            <person name="Liang C."/>
            <person name="Lipzen A."/>
            <person name="Lutzoni F."/>
            <person name="Magnuson J."/>
            <person name="Mondo S."/>
            <person name="Nolan M."/>
            <person name="Ohm R."/>
            <person name="Pangilinan J."/>
            <person name="Park H.-J."/>
            <person name="Ramirez L."/>
            <person name="Alfaro M."/>
            <person name="Sun H."/>
            <person name="Tritt A."/>
            <person name="Yoshinaga Y."/>
            <person name="Zwiers L.-H."/>
            <person name="Turgeon B."/>
            <person name="Goodwin S."/>
            <person name="Spatafora J."/>
            <person name="Crous P."/>
            <person name="Grigoriev I."/>
        </authorList>
    </citation>
    <scope>NUCLEOTIDE SEQUENCE</scope>
    <source>
        <strain evidence="2">CBS 675.92</strain>
    </source>
</reference>
<accession>A0A6A5U1Q8</accession>
<name>A0A6A5U1Q8_9PLEO</name>
<feature type="region of interest" description="Disordered" evidence="1">
    <location>
        <begin position="1"/>
        <end position="31"/>
    </location>
</feature>
<evidence type="ECO:0000313" key="2">
    <source>
        <dbReference type="EMBL" id="KAF1956946.1"/>
    </source>
</evidence>
<keyword evidence="3" id="KW-1185">Reference proteome</keyword>